<sequence>MKTRFIASIIATAKTYPEAKTAPLPFARGQRRPLAARRAPQTAPASLKRA</sequence>
<evidence type="ECO:0000313" key="3">
    <source>
        <dbReference type="Proteomes" id="UP000193570"/>
    </source>
</evidence>
<gene>
    <name evidence="2" type="ORF">ROJ8625_00434</name>
</gene>
<feature type="compositionally biased region" description="Low complexity" evidence="1">
    <location>
        <begin position="36"/>
        <end position="50"/>
    </location>
</feature>
<evidence type="ECO:0000256" key="1">
    <source>
        <dbReference type="SAM" id="MobiDB-lite"/>
    </source>
</evidence>
<keyword evidence="3" id="KW-1185">Reference proteome</keyword>
<organism evidence="2 3">
    <name type="scientific">Roseivivax jejudonensis</name>
    <dbReference type="NCBI Taxonomy" id="1529041"/>
    <lineage>
        <taxon>Bacteria</taxon>
        <taxon>Pseudomonadati</taxon>
        <taxon>Pseudomonadota</taxon>
        <taxon>Alphaproteobacteria</taxon>
        <taxon>Rhodobacterales</taxon>
        <taxon>Roseobacteraceae</taxon>
        <taxon>Roseivivax</taxon>
    </lineage>
</organism>
<evidence type="ECO:0000313" key="2">
    <source>
        <dbReference type="EMBL" id="SLN13939.1"/>
    </source>
</evidence>
<name>A0A1X6Y916_9RHOB</name>
<protein>
    <submittedName>
        <fullName evidence="2">Uncharacterized protein</fullName>
    </submittedName>
</protein>
<reference evidence="2 3" key="1">
    <citation type="submission" date="2017-03" db="EMBL/GenBank/DDBJ databases">
        <authorList>
            <person name="Afonso C.L."/>
            <person name="Miller P.J."/>
            <person name="Scott M.A."/>
            <person name="Spackman E."/>
            <person name="Goraichik I."/>
            <person name="Dimitrov K.M."/>
            <person name="Suarez D.L."/>
            <person name="Swayne D.E."/>
        </authorList>
    </citation>
    <scope>NUCLEOTIDE SEQUENCE [LARGE SCALE GENOMIC DNA]</scope>
    <source>
        <strain evidence="2 3">CECT 8625</strain>
    </source>
</reference>
<feature type="region of interest" description="Disordered" evidence="1">
    <location>
        <begin position="25"/>
        <end position="50"/>
    </location>
</feature>
<dbReference type="RefSeq" id="WP_159456706.1">
    <property type="nucleotide sequence ID" value="NZ_FWFK01000001.1"/>
</dbReference>
<dbReference type="EMBL" id="FWFK01000001">
    <property type="protein sequence ID" value="SLN13939.1"/>
    <property type="molecule type" value="Genomic_DNA"/>
</dbReference>
<proteinExistence type="predicted"/>
<dbReference type="Proteomes" id="UP000193570">
    <property type="component" value="Unassembled WGS sequence"/>
</dbReference>
<accession>A0A1X6Y916</accession>
<dbReference type="AlphaFoldDB" id="A0A1X6Y916"/>